<keyword evidence="1" id="KW-0812">Transmembrane</keyword>
<organism evidence="3 4">
    <name type="scientific">Promicromonospora alba</name>
    <dbReference type="NCBI Taxonomy" id="1616110"/>
    <lineage>
        <taxon>Bacteria</taxon>
        <taxon>Bacillati</taxon>
        <taxon>Actinomycetota</taxon>
        <taxon>Actinomycetes</taxon>
        <taxon>Micrococcales</taxon>
        <taxon>Promicromonosporaceae</taxon>
        <taxon>Promicromonospora</taxon>
    </lineage>
</organism>
<dbReference type="EMBL" id="JBHSFI010000003">
    <property type="protein sequence ID" value="MFC4628156.1"/>
    <property type="molecule type" value="Genomic_DNA"/>
</dbReference>
<protein>
    <recommendedName>
        <fullName evidence="2">DUF7144 domain-containing protein</fullName>
    </recommendedName>
</protein>
<dbReference type="Pfam" id="PF23636">
    <property type="entry name" value="DUF7144"/>
    <property type="match status" value="1"/>
</dbReference>
<evidence type="ECO:0000313" key="4">
    <source>
        <dbReference type="Proteomes" id="UP001596011"/>
    </source>
</evidence>
<dbReference type="InterPro" id="IPR055568">
    <property type="entry name" value="DUF7144"/>
</dbReference>
<feature type="transmembrane region" description="Helical" evidence="1">
    <location>
        <begin position="99"/>
        <end position="118"/>
    </location>
</feature>
<accession>A0ABV9HGA0</accession>
<gene>
    <name evidence="3" type="ORF">ACFO6V_07920</name>
</gene>
<evidence type="ECO:0000313" key="3">
    <source>
        <dbReference type="EMBL" id="MFC4628156.1"/>
    </source>
</evidence>
<feature type="transmembrane region" description="Helical" evidence="1">
    <location>
        <begin position="75"/>
        <end position="94"/>
    </location>
</feature>
<keyword evidence="1" id="KW-1133">Transmembrane helix</keyword>
<reference evidence="4" key="1">
    <citation type="journal article" date="2019" name="Int. J. Syst. Evol. Microbiol.">
        <title>The Global Catalogue of Microorganisms (GCM) 10K type strain sequencing project: providing services to taxonomists for standard genome sequencing and annotation.</title>
        <authorList>
            <consortium name="The Broad Institute Genomics Platform"/>
            <consortium name="The Broad Institute Genome Sequencing Center for Infectious Disease"/>
            <person name="Wu L."/>
            <person name="Ma J."/>
        </authorList>
    </citation>
    <scope>NUCLEOTIDE SEQUENCE [LARGE SCALE GENOMIC DNA]</scope>
    <source>
        <strain evidence="4">CCUG 42722</strain>
    </source>
</reference>
<proteinExistence type="predicted"/>
<feature type="transmembrane region" description="Helical" evidence="1">
    <location>
        <begin position="34"/>
        <end position="55"/>
    </location>
</feature>
<feature type="transmembrane region" description="Helical" evidence="1">
    <location>
        <begin position="124"/>
        <end position="145"/>
    </location>
</feature>
<evidence type="ECO:0000256" key="1">
    <source>
        <dbReference type="SAM" id="Phobius"/>
    </source>
</evidence>
<comment type="caution">
    <text evidence="3">The sequence shown here is derived from an EMBL/GenBank/DDBJ whole genome shotgun (WGS) entry which is preliminary data.</text>
</comment>
<keyword evidence="4" id="KW-1185">Reference proteome</keyword>
<keyword evidence="1" id="KW-0472">Membrane</keyword>
<dbReference type="Proteomes" id="UP001596011">
    <property type="component" value="Unassembled WGS sequence"/>
</dbReference>
<feature type="domain" description="DUF7144" evidence="2">
    <location>
        <begin position="33"/>
        <end position="142"/>
    </location>
</feature>
<evidence type="ECO:0000259" key="2">
    <source>
        <dbReference type="Pfam" id="PF23636"/>
    </source>
</evidence>
<name>A0ABV9HGA0_9MICO</name>
<dbReference type="RefSeq" id="WP_377133975.1">
    <property type="nucleotide sequence ID" value="NZ_JBHSFI010000003.1"/>
</dbReference>
<sequence>MAGAHASGTDPYPGMAPVANYGPPPSVALTTSGFAGTMLIMASLFQILQGIAAVAQDTVYLTGVEYVYQLDMTSWGWIHIVVGVVALATGIGILTGRTWAYLMGIVLATLSSIANFAFLPYFPIWSGIVIAFNVAVIWSLCTLLASDNPA</sequence>